<reference evidence="1" key="1">
    <citation type="journal article" date="2014" name="Front. Microbiol.">
        <title>High frequency of phylogenetically diverse reductive dehalogenase-homologous genes in deep subseafloor sedimentary metagenomes.</title>
        <authorList>
            <person name="Kawai M."/>
            <person name="Futagami T."/>
            <person name="Toyoda A."/>
            <person name="Takaki Y."/>
            <person name="Nishi S."/>
            <person name="Hori S."/>
            <person name="Arai W."/>
            <person name="Tsubouchi T."/>
            <person name="Morono Y."/>
            <person name="Uchiyama I."/>
            <person name="Ito T."/>
            <person name="Fujiyama A."/>
            <person name="Inagaki F."/>
            <person name="Takami H."/>
        </authorList>
    </citation>
    <scope>NUCLEOTIDE SEQUENCE</scope>
    <source>
        <strain evidence="1">Expedition CK06-06</strain>
    </source>
</reference>
<proteinExistence type="predicted"/>
<name>X0X8F0_9ZZZZ</name>
<sequence>MVKNEISEFIAESIDQVKSGLPKDCTMMGNIDFDISLVTTKEKEGKIGIHVAGVGGSSRTQQVHRIRFSVIDKKSMKKNIEYAGDVIRELVSGLSKIEQQK</sequence>
<dbReference type="AlphaFoldDB" id="X0X8F0"/>
<accession>X0X8F0</accession>
<dbReference type="EMBL" id="BARS01047993">
    <property type="protein sequence ID" value="GAG31697.1"/>
    <property type="molecule type" value="Genomic_DNA"/>
</dbReference>
<protein>
    <submittedName>
        <fullName evidence="1">Uncharacterized protein</fullName>
    </submittedName>
</protein>
<organism evidence="1">
    <name type="scientific">marine sediment metagenome</name>
    <dbReference type="NCBI Taxonomy" id="412755"/>
    <lineage>
        <taxon>unclassified sequences</taxon>
        <taxon>metagenomes</taxon>
        <taxon>ecological metagenomes</taxon>
    </lineage>
</organism>
<comment type="caution">
    <text evidence="1">The sequence shown here is derived from an EMBL/GenBank/DDBJ whole genome shotgun (WGS) entry which is preliminary data.</text>
</comment>
<gene>
    <name evidence="1" type="ORF">S01H1_72012</name>
</gene>
<evidence type="ECO:0000313" key="1">
    <source>
        <dbReference type="EMBL" id="GAG31697.1"/>
    </source>
</evidence>